<dbReference type="AlphaFoldDB" id="A0A399JAT2"/>
<protein>
    <submittedName>
        <fullName evidence="1">Uncharacterized protein</fullName>
    </submittedName>
</protein>
<evidence type="ECO:0000313" key="2">
    <source>
        <dbReference type="Proteomes" id="UP000265419"/>
    </source>
</evidence>
<organism evidence="1 2">
    <name type="scientific">Galactobacter valiniphilus</name>
    <dbReference type="NCBI Taxonomy" id="2676122"/>
    <lineage>
        <taxon>Bacteria</taxon>
        <taxon>Bacillati</taxon>
        <taxon>Actinomycetota</taxon>
        <taxon>Actinomycetes</taxon>
        <taxon>Micrococcales</taxon>
        <taxon>Micrococcaceae</taxon>
        <taxon>Galactobacter</taxon>
    </lineage>
</organism>
<dbReference type="Proteomes" id="UP000265419">
    <property type="component" value="Unassembled WGS sequence"/>
</dbReference>
<evidence type="ECO:0000313" key="1">
    <source>
        <dbReference type="EMBL" id="RII41132.1"/>
    </source>
</evidence>
<comment type="caution">
    <text evidence="1">The sequence shown here is derived from an EMBL/GenBank/DDBJ whole genome shotgun (WGS) entry which is preliminary data.</text>
</comment>
<dbReference type="RefSeq" id="WP_119425806.1">
    <property type="nucleotide sequence ID" value="NZ_QQXK01000036.1"/>
</dbReference>
<accession>A0A399JAT2</accession>
<gene>
    <name evidence="1" type="ORF">DWB68_14360</name>
</gene>
<reference evidence="1 2" key="1">
    <citation type="submission" date="2018-07" db="EMBL/GenBank/DDBJ databases">
        <title>Arthrobacter sp. nov., isolated from raw cow's milk with high bacterial count.</title>
        <authorList>
            <person name="Hahne J."/>
            <person name="Isele D."/>
            <person name="Lipski A."/>
        </authorList>
    </citation>
    <scope>NUCLEOTIDE SEQUENCE [LARGE SCALE GENOMIC DNA]</scope>
    <source>
        <strain evidence="1 2">JZ R-35</strain>
    </source>
</reference>
<name>A0A399JAT2_9MICC</name>
<dbReference type="EMBL" id="QQXK01000036">
    <property type="protein sequence ID" value="RII41132.1"/>
    <property type="molecule type" value="Genomic_DNA"/>
</dbReference>
<proteinExistence type="predicted"/>
<keyword evidence="2" id="KW-1185">Reference proteome</keyword>
<sequence>MSGADPAAHDGAALLRLLQGLRRERTRHPLTATVLFEDAEGQSTSYRLEMWMDGRTARCIRSDDGFRVEYAPLDRTLRHVGGLDRADFTRRDADFPSRFIPLCMGAPLALPIWGDEVGGERPLAVRGAGRHLVEVDYSTPEDGTELEFAGTAVIDTRLMCATSFTRLGGAERYTLLEPRRLTMPDWSSLLG</sequence>